<comment type="caution">
    <text evidence="1">The sequence shown here is derived from an EMBL/GenBank/DDBJ whole genome shotgun (WGS) entry which is preliminary data.</text>
</comment>
<name>A0A3M3FU26_PSESG</name>
<protein>
    <submittedName>
        <fullName evidence="1">Uncharacterized protein</fullName>
    </submittedName>
</protein>
<organism evidence="1 2">
    <name type="scientific">Pseudomonas savastanoi pv. glycinea</name>
    <name type="common">Pseudomonas syringae pv. glycinea</name>
    <dbReference type="NCBI Taxonomy" id="318"/>
    <lineage>
        <taxon>Bacteria</taxon>
        <taxon>Pseudomonadati</taxon>
        <taxon>Pseudomonadota</taxon>
        <taxon>Gammaproteobacteria</taxon>
        <taxon>Pseudomonadales</taxon>
        <taxon>Pseudomonadaceae</taxon>
        <taxon>Pseudomonas</taxon>
    </lineage>
</organism>
<gene>
    <name evidence="1" type="ORF">ALQ74_200089</name>
</gene>
<accession>A0A3M3FU26</accession>
<sequence length="46" mass="5430">MQALGDACLVEKVQDQRVFGQPLFLWVLRVIWFLRHEYSLAVLANR</sequence>
<dbReference type="AlphaFoldDB" id="A0A3M3FU26"/>
<evidence type="ECO:0000313" key="2">
    <source>
        <dbReference type="Proteomes" id="UP000279057"/>
    </source>
</evidence>
<evidence type="ECO:0000313" key="1">
    <source>
        <dbReference type="EMBL" id="RMM65420.1"/>
    </source>
</evidence>
<dbReference type="Proteomes" id="UP000279057">
    <property type="component" value="Unassembled WGS sequence"/>
</dbReference>
<reference evidence="1 2" key="1">
    <citation type="submission" date="2018-08" db="EMBL/GenBank/DDBJ databases">
        <title>Recombination of ecologically and evolutionarily significant loci maintains genetic cohesion in the Pseudomonas syringae species complex.</title>
        <authorList>
            <person name="Dillon M."/>
            <person name="Thakur S."/>
            <person name="Almeida R.N.D."/>
            <person name="Weir B.S."/>
            <person name="Guttman D.S."/>
        </authorList>
    </citation>
    <scope>NUCLEOTIDE SEQUENCE [LARGE SCALE GENOMIC DNA]</scope>
    <source>
        <strain evidence="1 2">ICMP 4332</strain>
    </source>
</reference>
<dbReference type="EMBL" id="RBOM01000118">
    <property type="protein sequence ID" value="RMM65420.1"/>
    <property type="molecule type" value="Genomic_DNA"/>
</dbReference>
<proteinExistence type="predicted"/>